<evidence type="ECO:0000259" key="1">
    <source>
        <dbReference type="Pfam" id="PF01695"/>
    </source>
</evidence>
<dbReference type="Gene3D" id="3.40.50.300">
    <property type="entry name" value="P-loop containing nucleotide triphosphate hydrolases"/>
    <property type="match status" value="1"/>
</dbReference>
<feature type="domain" description="IstB-like ATP-binding" evidence="1">
    <location>
        <begin position="5"/>
        <end position="51"/>
    </location>
</feature>
<organism evidence="2">
    <name type="scientific">Candidatus Kentrum sp. TC</name>
    <dbReference type="NCBI Taxonomy" id="2126339"/>
    <lineage>
        <taxon>Bacteria</taxon>
        <taxon>Pseudomonadati</taxon>
        <taxon>Pseudomonadota</taxon>
        <taxon>Gammaproteobacteria</taxon>
        <taxon>Candidatus Kentrum</taxon>
    </lineage>
</organism>
<proteinExistence type="predicted"/>
<reference evidence="2" key="1">
    <citation type="submission" date="2019-02" db="EMBL/GenBank/DDBJ databases">
        <authorList>
            <person name="Gruber-Vodicka R. H."/>
            <person name="Seah K. B. B."/>
        </authorList>
    </citation>
    <scope>NUCLEOTIDE SEQUENCE</scope>
    <source>
        <strain evidence="2">BECK_BZ126</strain>
    </source>
</reference>
<name>A0A451AFM7_9GAMM</name>
<dbReference type="Pfam" id="PF01695">
    <property type="entry name" value="IstB_IS21"/>
    <property type="match status" value="1"/>
</dbReference>
<accession>A0A451AFM7</accession>
<protein>
    <submittedName>
        <fullName evidence="2">IstB-like ATP binding protein</fullName>
    </submittedName>
</protein>
<dbReference type="AlphaFoldDB" id="A0A451AFM7"/>
<gene>
    <name evidence="2" type="ORF">BECKTC1821F_GA0114240_11431</name>
</gene>
<dbReference type="EMBL" id="CAADFW010000143">
    <property type="protein sequence ID" value="VFK64764.1"/>
    <property type="molecule type" value="Genomic_DNA"/>
</dbReference>
<dbReference type="GO" id="GO:0005524">
    <property type="term" value="F:ATP binding"/>
    <property type="evidence" value="ECO:0007669"/>
    <property type="project" value="InterPro"/>
</dbReference>
<dbReference type="InterPro" id="IPR002611">
    <property type="entry name" value="IstB_ATP-bd"/>
</dbReference>
<sequence>MTIPQRNDYMEIIEDRHGLESTLIYSQLPVEKWHEYIGEERLSDAILDRLLV</sequence>
<evidence type="ECO:0000313" key="2">
    <source>
        <dbReference type="EMBL" id="VFK64764.1"/>
    </source>
</evidence>
<dbReference type="InterPro" id="IPR027417">
    <property type="entry name" value="P-loop_NTPase"/>
</dbReference>